<sequence length="297" mass="32707">MSALLISAAAILIAGFLFVPIYLAALTAIIFIGIATAIIRSHLRLALLETEQQLSVQQLRTVIHDMYEGVVLYTPQFKILSINPAAEQVLHVKESEVVGHIISPQSVNNKKLKLLSQVVFPSLAPVVSHISESGWPQVTEINTESPSLRLVLTLNRLTNEKGVVRAFVKLIQDKTHEQEIEESKAEFITTSAHQLRTPLTAMGWAFENLRTSLKDSPELQEIAAQGLGLSKRGLKIINDMLDVIQIEGGKVTYNLQTIDITHLVGTVIQEARSIAEEYGITINFTPPTESMLVSADE</sequence>
<gene>
    <name evidence="11" type="ORF">S03H2_00736</name>
</gene>
<dbReference type="EMBL" id="BARU01000173">
    <property type="protein sequence ID" value="GAH28335.1"/>
    <property type="molecule type" value="Genomic_DNA"/>
</dbReference>
<feature type="domain" description="PAS" evidence="9">
    <location>
        <begin position="57"/>
        <end position="124"/>
    </location>
</feature>
<evidence type="ECO:0000256" key="4">
    <source>
        <dbReference type="ARBA" id="ARBA00022679"/>
    </source>
</evidence>
<name>X1F6X1_9ZZZZ</name>
<dbReference type="InterPro" id="IPR035965">
    <property type="entry name" value="PAS-like_dom_sf"/>
</dbReference>
<dbReference type="EC" id="2.7.13.3" evidence="2"/>
<evidence type="ECO:0000259" key="9">
    <source>
        <dbReference type="SMART" id="SM00091"/>
    </source>
</evidence>
<dbReference type="InterPro" id="IPR036097">
    <property type="entry name" value="HisK_dim/P_sf"/>
</dbReference>
<dbReference type="PANTHER" id="PTHR45453:SF1">
    <property type="entry name" value="PHOSPHATE REGULON SENSOR PROTEIN PHOR"/>
    <property type="match status" value="1"/>
</dbReference>
<keyword evidence="3" id="KW-0597">Phosphoprotein</keyword>
<proteinExistence type="predicted"/>
<feature type="non-terminal residue" evidence="11">
    <location>
        <position position="297"/>
    </location>
</feature>
<evidence type="ECO:0000259" key="10">
    <source>
        <dbReference type="SMART" id="SM00388"/>
    </source>
</evidence>
<dbReference type="InterPro" id="IPR050351">
    <property type="entry name" value="BphY/WalK/GraS-like"/>
</dbReference>
<organism evidence="11">
    <name type="scientific">marine sediment metagenome</name>
    <dbReference type="NCBI Taxonomy" id="412755"/>
    <lineage>
        <taxon>unclassified sequences</taxon>
        <taxon>metagenomes</taxon>
        <taxon>ecological metagenomes</taxon>
    </lineage>
</organism>
<comment type="caution">
    <text evidence="11">The sequence shown here is derived from an EMBL/GenBank/DDBJ whole genome shotgun (WGS) entry which is preliminary data.</text>
</comment>
<evidence type="ECO:0000256" key="7">
    <source>
        <dbReference type="ARBA" id="ARBA00023136"/>
    </source>
</evidence>
<evidence type="ECO:0000313" key="11">
    <source>
        <dbReference type="EMBL" id="GAH28335.1"/>
    </source>
</evidence>
<keyword evidence="6" id="KW-0902">Two-component regulatory system</keyword>
<protein>
    <recommendedName>
        <fullName evidence="2">histidine kinase</fullName>
        <ecNumber evidence="2">2.7.13.3</ecNumber>
    </recommendedName>
</protein>
<dbReference type="Pfam" id="PF00512">
    <property type="entry name" value="HisKA"/>
    <property type="match status" value="1"/>
</dbReference>
<dbReference type="CDD" id="cd00082">
    <property type="entry name" value="HisKA"/>
    <property type="match status" value="1"/>
</dbReference>
<dbReference type="Pfam" id="PF13188">
    <property type="entry name" value="PAS_8"/>
    <property type="match status" value="1"/>
</dbReference>
<feature type="transmembrane region" description="Helical" evidence="8">
    <location>
        <begin position="6"/>
        <end position="39"/>
    </location>
</feature>
<evidence type="ECO:0000256" key="1">
    <source>
        <dbReference type="ARBA" id="ARBA00000085"/>
    </source>
</evidence>
<dbReference type="SUPFAM" id="SSF55785">
    <property type="entry name" value="PYP-like sensor domain (PAS domain)"/>
    <property type="match status" value="1"/>
</dbReference>
<dbReference type="AlphaFoldDB" id="X1F6X1"/>
<keyword evidence="5" id="KW-0418">Kinase</keyword>
<keyword evidence="4" id="KW-0808">Transferase</keyword>
<dbReference type="InterPro" id="IPR000014">
    <property type="entry name" value="PAS"/>
</dbReference>
<keyword evidence="8" id="KW-0812">Transmembrane</keyword>
<accession>X1F6X1</accession>
<reference evidence="11" key="1">
    <citation type="journal article" date="2014" name="Front. Microbiol.">
        <title>High frequency of phylogenetically diverse reductive dehalogenase-homologous genes in deep subseafloor sedimentary metagenomes.</title>
        <authorList>
            <person name="Kawai M."/>
            <person name="Futagami T."/>
            <person name="Toyoda A."/>
            <person name="Takaki Y."/>
            <person name="Nishi S."/>
            <person name="Hori S."/>
            <person name="Arai W."/>
            <person name="Tsubouchi T."/>
            <person name="Morono Y."/>
            <person name="Uchiyama I."/>
            <person name="Ito T."/>
            <person name="Fujiyama A."/>
            <person name="Inagaki F."/>
            <person name="Takami H."/>
        </authorList>
    </citation>
    <scope>NUCLEOTIDE SEQUENCE</scope>
    <source>
        <strain evidence="11">Expedition CK06-06</strain>
    </source>
</reference>
<feature type="domain" description="Signal transduction histidine kinase dimerisation/phosphoacceptor" evidence="10">
    <location>
        <begin position="183"/>
        <end position="249"/>
    </location>
</feature>
<dbReference type="Gene3D" id="3.30.450.20">
    <property type="entry name" value="PAS domain"/>
    <property type="match status" value="1"/>
</dbReference>
<dbReference type="SUPFAM" id="SSF47384">
    <property type="entry name" value="Homodimeric domain of signal transducing histidine kinase"/>
    <property type="match status" value="1"/>
</dbReference>
<dbReference type="PANTHER" id="PTHR45453">
    <property type="entry name" value="PHOSPHATE REGULON SENSOR PROTEIN PHOR"/>
    <property type="match status" value="1"/>
</dbReference>
<evidence type="ECO:0000256" key="3">
    <source>
        <dbReference type="ARBA" id="ARBA00022553"/>
    </source>
</evidence>
<keyword evidence="8" id="KW-1133">Transmembrane helix</keyword>
<dbReference type="Gene3D" id="1.10.287.130">
    <property type="match status" value="1"/>
</dbReference>
<comment type="catalytic activity">
    <reaction evidence="1">
        <text>ATP + protein L-histidine = ADP + protein N-phospho-L-histidine.</text>
        <dbReference type="EC" id="2.7.13.3"/>
    </reaction>
</comment>
<dbReference type="GO" id="GO:0016036">
    <property type="term" value="P:cellular response to phosphate starvation"/>
    <property type="evidence" value="ECO:0007669"/>
    <property type="project" value="TreeGrafter"/>
</dbReference>
<evidence type="ECO:0000256" key="2">
    <source>
        <dbReference type="ARBA" id="ARBA00012438"/>
    </source>
</evidence>
<keyword evidence="7 8" id="KW-0472">Membrane</keyword>
<dbReference type="InterPro" id="IPR003661">
    <property type="entry name" value="HisK_dim/P_dom"/>
</dbReference>
<evidence type="ECO:0000256" key="8">
    <source>
        <dbReference type="SAM" id="Phobius"/>
    </source>
</evidence>
<dbReference type="GO" id="GO:0005886">
    <property type="term" value="C:plasma membrane"/>
    <property type="evidence" value="ECO:0007669"/>
    <property type="project" value="TreeGrafter"/>
</dbReference>
<dbReference type="SMART" id="SM00091">
    <property type="entry name" value="PAS"/>
    <property type="match status" value="1"/>
</dbReference>
<dbReference type="GO" id="GO:0004721">
    <property type="term" value="F:phosphoprotein phosphatase activity"/>
    <property type="evidence" value="ECO:0007669"/>
    <property type="project" value="TreeGrafter"/>
</dbReference>
<dbReference type="GO" id="GO:0000155">
    <property type="term" value="F:phosphorelay sensor kinase activity"/>
    <property type="evidence" value="ECO:0007669"/>
    <property type="project" value="InterPro"/>
</dbReference>
<evidence type="ECO:0000256" key="5">
    <source>
        <dbReference type="ARBA" id="ARBA00022777"/>
    </source>
</evidence>
<evidence type="ECO:0000256" key="6">
    <source>
        <dbReference type="ARBA" id="ARBA00023012"/>
    </source>
</evidence>
<dbReference type="SMART" id="SM00388">
    <property type="entry name" value="HisKA"/>
    <property type="match status" value="1"/>
</dbReference>